<dbReference type="EMBL" id="MFIX01000100">
    <property type="protein sequence ID" value="OGG04681.1"/>
    <property type="molecule type" value="Genomic_DNA"/>
</dbReference>
<protein>
    <recommendedName>
        <fullName evidence="9">FAD-dependent oxidoreductase</fullName>
    </recommendedName>
</protein>
<dbReference type="STRING" id="1817867.A3F83_14025"/>
<gene>
    <name evidence="7" type="ORF">A3F83_14025</name>
</gene>
<dbReference type="Gene3D" id="3.50.50.60">
    <property type="entry name" value="FAD/NAD(P)-binding domain"/>
    <property type="match status" value="1"/>
</dbReference>
<evidence type="ECO:0000313" key="8">
    <source>
        <dbReference type="Proteomes" id="UP000179129"/>
    </source>
</evidence>
<evidence type="ECO:0000256" key="2">
    <source>
        <dbReference type="ARBA" id="ARBA00022723"/>
    </source>
</evidence>
<keyword evidence="5" id="KW-0411">Iron-sulfur</keyword>
<dbReference type="InterPro" id="IPR039650">
    <property type="entry name" value="HdrA-like"/>
</dbReference>
<evidence type="ECO:0000313" key="7">
    <source>
        <dbReference type="EMBL" id="OGG04681.1"/>
    </source>
</evidence>
<keyword evidence="6" id="KW-0732">Signal</keyword>
<reference evidence="7 8" key="1">
    <citation type="journal article" date="2016" name="Nat. Commun.">
        <title>Thousands of microbial genomes shed light on interconnected biogeochemical processes in an aquifer system.</title>
        <authorList>
            <person name="Anantharaman K."/>
            <person name="Brown C.T."/>
            <person name="Hug L.A."/>
            <person name="Sharon I."/>
            <person name="Castelle C.J."/>
            <person name="Probst A.J."/>
            <person name="Thomas B.C."/>
            <person name="Singh A."/>
            <person name="Wilkins M.J."/>
            <person name="Karaoz U."/>
            <person name="Brodie E.L."/>
            <person name="Williams K.H."/>
            <person name="Hubbard S.S."/>
            <person name="Banfield J.F."/>
        </authorList>
    </citation>
    <scope>NUCLEOTIDE SEQUENCE [LARGE SCALE GENOMIC DNA]</scope>
</reference>
<evidence type="ECO:0000256" key="6">
    <source>
        <dbReference type="SAM" id="SignalP"/>
    </source>
</evidence>
<evidence type="ECO:0008006" key="9">
    <source>
        <dbReference type="Google" id="ProtNLM"/>
    </source>
</evidence>
<dbReference type="PANTHER" id="PTHR43498">
    <property type="entry name" value="FERREDOXIN:COB-COM HETERODISULFIDE REDUCTASE SUBUNIT A"/>
    <property type="match status" value="1"/>
</dbReference>
<dbReference type="AlphaFoldDB" id="A0A1F5YWW0"/>
<organism evidence="7 8">
    <name type="scientific">Candidatus Glassbacteria bacterium RIFCSPLOWO2_12_FULL_58_11</name>
    <dbReference type="NCBI Taxonomy" id="1817867"/>
    <lineage>
        <taxon>Bacteria</taxon>
        <taxon>Candidatus Glassiibacteriota</taxon>
    </lineage>
</organism>
<dbReference type="GO" id="GO:0046872">
    <property type="term" value="F:metal ion binding"/>
    <property type="evidence" value="ECO:0007669"/>
    <property type="project" value="UniProtKB-KW"/>
</dbReference>
<proteinExistence type="predicted"/>
<dbReference type="InterPro" id="IPR036188">
    <property type="entry name" value="FAD/NAD-bd_sf"/>
</dbReference>
<keyword evidence="4" id="KW-0408">Iron</keyword>
<dbReference type="Proteomes" id="UP000179129">
    <property type="component" value="Unassembled WGS sequence"/>
</dbReference>
<feature type="chain" id="PRO_5009522701" description="FAD-dependent oxidoreductase" evidence="6">
    <location>
        <begin position="22"/>
        <end position="519"/>
    </location>
</feature>
<keyword evidence="1" id="KW-0004">4Fe-4S</keyword>
<dbReference type="Pfam" id="PF12831">
    <property type="entry name" value="FAD_oxidored"/>
    <property type="match status" value="1"/>
</dbReference>
<sequence length="519" mass="56633">MLKKYSKLATLWVLFVCLACAPAGLGPAEYDLVVLGGTPSGVVAAVAAARSGCRVCLISDSEHLGGLLASGLGALDYGDPDYLGGIPAEVFRQIAAYYRDTYGPESPQYKSCCSGLRFEPHVAGLIFERLAGHENIELLRGWRLAGLQAPLNRIDSLLLERSQSGERRWLSSRVFLDATYTGDLFAEAGAPFSLGREERKLFGEDLAGVVFQDPATGHPLPGSSGTADSLIQACSFNLCLTDSADNSAPWPEPESYDPGNYRILHDFIRGRNEVSCEDFMTFNALPNRKFEVGNNISCPLSADLVGGSQGYPEGTYEERRQIEKAHLEYLLGLWKFLRTAPGIPSGLRERFARFHPAADEFTENRNLPFQLDVREARRLHGLFTFTGKDALTDTLKRDAVGVGGYPLESHATGPLKPPYPRPEGYFLLPCRPFQIPYSIMLPTWVRNLLVSCCVSASHVGYAALGHEPVRMVLGQAAGQAAALCVKYNCQVDEIPLPELQALLRQSGAILSSGEARPFK</sequence>
<dbReference type="PANTHER" id="PTHR43498:SF1">
    <property type="entry name" value="COB--COM HETERODISULFIDE REDUCTASE IRON-SULFUR SUBUNIT A"/>
    <property type="match status" value="1"/>
</dbReference>
<keyword evidence="3" id="KW-0560">Oxidoreductase</keyword>
<evidence type="ECO:0000256" key="3">
    <source>
        <dbReference type="ARBA" id="ARBA00023002"/>
    </source>
</evidence>
<evidence type="ECO:0000256" key="4">
    <source>
        <dbReference type="ARBA" id="ARBA00023004"/>
    </source>
</evidence>
<comment type="caution">
    <text evidence="7">The sequence shown here is derived from an EMBL/GenBank/DDBJ whole genome shotgun (WGS) entry which is preliminary data.</text>
</comment>
<name>A0A1F5YWW0_9BACT</name>
<keyword evidence="2" id="KW-0479">Metal-binding</keyword>
<evidence type="ECO:0000256" key="1">
    <source>
        <dbReference type="ARBA" id="ARBA00022485"/>
    </source>
</evidence>
<dbReference type="SUPFAM" id="SSF51905">
    <property type="entry name" value="FAD/NAD(P)-binding domain"/>
    <property type="match status" value="1"/>
</dbReference>
<dbReference type="GO" id="GO:0051539">
    <property type="term" value="F:4 iron, 4 sulfur cluster binding"/>
    <property type="evidence" value="ECO:0007669"/>
    <property type="project" value="UniProtKB-KW"/>
</dbReference>
<evidence type="ECO:0000256" key="5">
    <source>
        <dbReference type="ARBA" id="ARBA00023014"/>
    </source>
</evidence>
<feature type="signal peptide" evidence="6">
    <location>
        <begin position="1"/>
        <end position="21"/>
    </location>
</feature>
<dbReference type="GO" id="GO:0016491">
    <property type="term" value="F:oxidoreductase activity"/>
    <property type="evidence" value="ECO:0007669"/>
    <property type="project" value="UniProtKB-KW"/>
</dbReference>
<accession>A0A1F5YWW0</accession>